<dbReference type="Proteomes" id="UP000623467">
    <property type="component" value="Unassembled WGS sequence"/>
</dbReference>
<accession>A0A8H6ZG16</accession>
<feature type="compositionally biased region" description="Low complexity" evidence="1">
    <location>
        <begin position="57"/>
        <end position="74"/>
    </location>
</feature>
<evidence type="ECO:0000256" key="1">
    <source>
        <dbReference type="SAM" id="MobiDB-lite"/>
    </source>
</evidence>
<protein>
    <submittedName>
        <fullName evidence="2">Uncharacterized protein</fullName>
    </submittedName>
</protein>
<dbReference type="EMBL" id="JACAZH010000001">
    <property type="protein sequence ID" value="KAF7377057.1"/>
    <property type="molecule type" value="Genomic_DNA"/>
</dbReference>
<proteinExistence type="predicted"/>
<gene>
    <name evidence="2" type="ORF">MSAN_00123800</name>
</gene>
<reference evidence="2" key="1">
    <citation type="submission" date="2020-05" db="EMBL/GenBank/DDBJ databases">
        <title>Mycena genomes resolve the evolution of fungal bioluminescence.</title>
        <authorList>
            <person name="Tsai I.J."/>
        </authorList>
    </citation>
    <scope>NUCLEOTIDE SEQUENCE</scope>
    <source>
        <strain evidence="2">160909Yilan</strain>
    </source>
</reference>
<sequence>MYLAFKLPKPLAEVPLDLDALNLKAVLKERTGKDFASWESISAAVFDIATGVTTTTIPTPSVSPASSSPSSAPALPIDDDGEDFSQPDAGPNIPRARLASTRLSNAQPHWTPCNERPCSTPASHPAIHLLNFDILKERAASTGWIGLRDEGIATAEKEAGVDPEASWRPSRVLEDFFGPQAKFRGFQLEKYLGPETRPIVDSTSRVIAIFAGHEDDPNFHQNVHNPAAAAMADALEKCSVSEEKAFHRHGNFTTLTTGQSHGGGQLQPGTLANGVINAAVLACLIGNAAFIRLTAVFANWAPFVYEYYVIHMRQFYGRNPHLKRPFLNSIWSACTFNLGPQTCALGHRDFTNLSFGMCAITALGDFDYRKGGHLILWDCRLILEFPPGCTILIPSAILYHSNIPVAAGKWRYSFTQYTAGGIFRWVRHGFTPADEYFSLLSKEEQVREKAAEMQCWENGVGLYSYDYELK</sequence>
<dbReference type="AlphaFoldDB" id="A0A8H6ZG16"/>
<dbReference type="Gene3D" id="3.60.130.30">
    <property type="match status" value="1"/>
</dbReference>
<keyword evidence="3" id="KW-1185">Reference proteome</keyword>
<name>A0A8H6ZG16_9AGAR</name>
<evidence type="ECO:0000313" key="2">
    <source>
        <dbReference type="EMBL" id="KAF7377057.1"/>
    </source>
</evidence>
<dbReference type="OrthoDB" id="3202607at2759"/>
<evidence type="ECO:0000313" key="3">
    <source>
        <dbReference type="Proteomes" id="UP000623467"/>
    </source>
</evidence>
<organism evidence="2 3">
    <name type="scientific">Mycena sanguinolenta</name>
    <dbReference type="NCBI Taxonomy" id="230812"/>
    <lineage>
        <taxon>Eukaryota</taxon>
        <taxon>Fungi</taxon>
        <taxon>Dikarya</taxon>
        <taxon>Basidiomycota</taxon>
        <taxon>Agaricomycotina</taxon>
        <taxon>Agaricomycetes</taxon>
        <taxon>Agaricomycetidae</taxon>
        <taxon>Agaricales</taxon>
        <taxon>Marasmiineae</taxon>
        <taxon>Mycenaceae</taxon>
        <taxon>Mycena</taxon>
    </lineage>
</organism>
<comment type="caution">
    <text evidence="2">The sequence shown here is derived from an EMBL/GenBank/DDBJ whole genome shotgun (WGS) entry which is preliminary data.</text>
</comment>
<feature type="region of interest" description="Disordered" evidence="1">
    <location>
        <begin position="57"/>
        <end position="94"/>
    </location>
</feature>